<gene>
    <name evidence="2" type="ORF">KLDO_g4047</name>
</gene>
<protein>
    <submittedName>
        <fullName evidence="2">WGS project CCBQ000000000 data, contig 00015</fullName>
    </submittedName>
</protein>
<accession>A0A0A8LAA6</accession>
<dbReference type="EMBL" id="CCBQ010000045">
    <property type="protein sequence ID" value="CDO95819.1"/>
    <property type="molecule type" value="Genomic_DNA"/>
</dbReference>
<feature type="compositionally biased region" description="Basic and acidic residues" evidence="1">
    <location>
        <begin position="13"/>
        <end position="30"/>
    </location>
</feature>
<evidence type="ECO:0000313" key="2">
    <source>
        <dbReference type="EMBL" id="CDO95819.1"/>
    </source>
</evidence>
<feature type="compositionally biased region" description="Basic residues" evidence="1">
    <location>
        <begin position="32"/>
        <end position="44"/>
    </location>
</feature>
<proteinExistence type="predicted"/>
<comment type="caution">
    <text evidence="2">The sequence shown here is derived from an EMBL/GenBank/DDBJ whole genome shotgun (WGS) entry which is preliminary data.</text>
</comment>
<evidence type="ECO:0000313" key="3">
    <source>
        <dbReference type="Proteomes" id="UP000031516"/>
    </source>
</evidence>
<dbReference type="AlphaFoldDB" id="A0A0A8LAA6"/>
<reference evidence="2 3" key="1">
    <citation type="submission" date="2014-03" db="EMBL/GenBank/DDBJ databases">
        <title>The genome of Kluyveromyces dobzhanskii.</title>
        <authorList>
            <person name="Nystedt B."/>
            <person name="Astrom S."/>
        </authorList>
    </citation>
    <scope>NUCLEOTIDE SEQUENCE [LARGE SCALE GENOMIC DNA]</scope>
    <source>
        <strain evidence="2 3">CBS 2104</strain>
    </source>
</reference>
<sequence length="210" mass="24047">MSAVPATVNEGAAARKVDRADKKMEKDNKQGNHQRRKRIRKPKGAKSTPEETVSSSVKEGTFINDEDTEKKFQARNALKLQRKNEIEQMSHLAGSNVTMLRKGQYVTTYSIKFTTINQNDVTDKVKCVFNIPLDYPQSAIKLSRPKDCTVDETLSQIINNFNHKARHMLKLRQPIIVQLNFLVSNWNLLKSPEFLTRDRVKKTLITSLSF</sequence>
<feature type="region of interest" description="Disordered" evidence="1">
    <location>
        <begin position="1"/>
        <end position="57"/>
    </location>
</feature>
<dbReference type="OrthoDB" id="4070430at2759"/>
<name>A0A0A8LAA6_9SACH</name>
<organism evidence="2 3">
    <name type="scientific">Kluyveromyces dobzhanskii CBS 2104</name>
    <dbReference type="NCBI Taxonomy" id="1427455"/>
    <lineage>
        <taxon>Eukaryota</taxon>
        <taxon>Fungi</taxon>
        <taxon>Dikarya</taxon>
        <taxon>Ascomycota</taxon>
        <taxon>Saccharomycotina</taxon>
        <taxon>Saccharomycetes</taxon>
        <taxon>Saccharomycetales</taxon>
        <taxon>Saccharomycetaceae</taxon>
        <taxon>Kluyveromyces</taxon>
    </lineage>
</organism>
<dbReference type="Proteomes" id="UP000031516">
    <property type="component" value="Unassembled WGS sequence"/>
</dbReference>
<keyword evidence="3" id="KW-1185">Reference proteome</keyword>
<evidence type="ECO:0000256" key="1">
    <source>
        <dbReference type="SAM" id="MobiDB-lite"/>
    </source>
</evidence>